<dbReference type="Gene3D" id="3.40.50.300">
    <property type="entry name" value="P-loop containing nucleotide triphosphate hydrolases"/>
    <property type="match status" value="1"/>
</dbReference>
<evidence type="ECO:0000256" key="2">
    <source>
        <dbReference type="ARBA" id="ARBA00022840"/>
    </source>
</evidence>
<keyword evidence="6" id="KW-0378">Hydrolase</keyword>
<dbReference type="PANTHER" id="PTHR42759">
    <property type="entry name" value="MOXR FAMILY PROTEIN"/>
    <property type="match status" value="1"/>
</dbReference>
<dbReference type="AlphaFoldDB" id="A0A841GK12"/>
<comment type="similarity">
    <text evidence="3">Belongs to the MoxR family.</text>
</comment>
<dbReference type="InterPro" id="IPR041628">
    <property type="entry name" value="ChlI/MoxR_AAA_lid"/>
</dbReference>
<keyword evidence="1" id="KW-0547">Nucleotide-binding</keyword>
<evidence type="ECO:0000259" key="5">
    <source>
        <dbReference type="Pfam" id="PF17863"/>
    </source>
</evidence>
<dbReference type="RefSeq" id="WP_425506757.1">
    <property type="nucleotide sequence ID" value="NZ_JACHGR010000002.1"/>
</dbReference>
<dbReference type="Gene3D" id="1.10.8.80">
    <property type="entry name" value="Magnesium chelatase subunit I, C-Terminal domain"/>
    <property type="match status" value="1"/>
</dbReference>
<dbReference type="InterPro" id="IPR027417">
    <property type="entry name" value="P-loop_NTPase"/>
</dbReference>
<evidence type="ECO:0000256" key="3">
    <source>
        <dbReference type="ARBA" id="ARBA00061607"/>
    </source>
</evidence>
<dbReference type="EMBL" id="JACHGR010000002">
    <property type="protein sequence ID" value="MBB6054842.1"/>
    <property type="molecule type" value="Genomic_DNA"/>
</dbReference>
<gene>
    <name evidence="6" type="ORF">HNR75_000714</name>
</gene>
<protein>
    <submittedName>
        <fullName evidence="6">MoxR-like ATPase</fullName>
        <ecNumber evidence="6">3.6.3.-</ecNumber>
    </submittedName>
</protein>
<proteinExistence type="inferred from homology"/>
<dbReference type="Pfam" id="PF07726">
    <property type="entry name" value="AAA_3"/>
    <property type="match status" value="1"/>
</dbReference>
<evidence type="ECO:0000256" key="1">
    <source>
        <dbReference type="ARBA" id="ARBA00022741"/>
    </source>
</evidence>
<dbReference type="GO" id="GO:0005524">
    <property type="term" value="F:ATP binding"/>
    <property type="evidence" value="ECO:0007669"/>
    <property type="project" value="UniProtKB-KW"/>
</dbReference>
<dbReference type="Pfam" id="PF17863">
    <property type="entry name" value="AAA_lid_2"/>
    <property type="match status" value="1"/>
</dbReference>
<feature type="domain" description="ChlI/MoxR AAA lid" evidence="5">
    <location>
        <begin position="261"/>
        <end position="324"/>
    </location>
</feature>
<evidence type="ECO:0000313" key="6">
    <source>
        <dbReference type="EMBL" id="MBB6054842.1"/>
    </source>
</evidence>
<dbReference type="InterPro" id="IPR011703">
    <property type="entry name" value="ATPase_AAA-3"/>
</dbReference>
<name>A0A841GK12_9GAMM</name>
<dbReference type="EC" id="3.6.3.-" evidence="6"/>
<dbReference type="PIRSF" id="PIRSF002849">
    <property type="entry name" value="AAA_ATPase_chaperone_MoxR_prd"/>
    <property type="match status" value="1"/>
</dbReference>
<evidence type="ECO:0000313" key="7">
    <source>
        <dbReference type="Proteomes" id="UP000585721"/>
    </source>
</evidence>
<feature type="domain" description="ATPase AAA-3" evidence="4">
    <location>
        <begin position="51"/>
        <end position="181"/>
    </location>
</feature>
<dbReference type="FunFam" id="3.40.50.300:FF:000640">
    <property type="entry name" value="MoxR family ATPase"/>
    <property type="match status" value="1"/>
</dbReference>
<dbReference type="PANTHER" id="PTHR42759:SF1">
    <property type="entry name" value="MAGNESIUM-CHELATASE SUBUNIT CHLD"/>
    <property type="match status" value="1"/>
</dbReference>
<sequence>MDNIYNEQQQTITEDACLAAIATVKEFLNKRIIGQQHLIDGLLMALLADGHILVEGPPGLAKTRSIKMLASCVESHFHRIQFTPDLLPADLTGTEIYRPQNGTFVFQPGPLFNEIVLADEINRAAAKVQSALLEAMEERQVTIGRKSYHLPPLFMVMATQNPLEQEGTYPLPEAQLDRFMLHLELDYPSAADELNILRLNHSESREEETPDAPKITQLQIFAARQYALQVIASAPIENYIVNLATATRHPQAYDADLARWLSYGVSPRSSIALLRCARVRAWLAGRNYVTPDDIQYCIYPVMRHRLMLTVEAEADGITPNDIISILLQKVVVA</sequence>
<dbReference type="GO" id="GO:0016887">
    <property type="term" value="F:ATP hydrolysis activity"/>
    <property type="evidence" value="ECO:0007669"/>
    <property type="project" value="InterPro"/>
</dbReference>
<evidence type="ECO:0000259" key="4">
    <source>
        <dbReference type="Pfam" id="PF07726"/>
    </source>
</evidence>
<accession>A0A841GK12</accession>
<dbReference type="Proteomes" id="UP000585721">
    <property type="component" value="Unassembled WGS sequence"/>
</dbReference>
<organism evidence="6 7">
    <name type="scientific">Tolumonas osonensis</name>
    <dbReference type="NCBI Taxonomy" id="675874"/>
    <lineage>
        <taxon>Bacteria</taxon>
        <taxon>Pseudomonadati</taxon>
        <taxon>Pseudomonadota</taxon>
        <taxon>Gammaproteobacteria</taxon>
        <taxon>Aeromonadales</taxon>
        <taxon>Aeromonadaceae</taxon>
        <taxon>Tolumonas</taxon>
    </lineage>
</organism>
<keyword evidence="7" id="KW-1185">Reference proteome</keyword>
<reference evidence="6 7" key="1">
    <citation type="submission" date="2020-08" db="EMBL/GenBank/DDBJ databases">
        <title>Genomic Encyclopedia of Type Strains, Phase IV (KMG-IV): sequencing the most valuable type-strain genomes for metagenomic binning, comparative biology and taxonomic classification.</title>
        <authorList>
            <person name="Goeker M."/>
        </authorList>
    </citation>
    <scope>NUCLEOTIDE SEQUENCE [LARGE SCALE GENOMIC DNA]</scope>
    <source>
        <strain evidence="6 7">DSM 22975</strain>
    </source>
</reference>
<keyword evidence="2" id="KW-0067">ATP-binding</keyword>
<comment type="caution">
    <text evidence="6">The sequence shown here is derived from an EMBL/GenBank/DDBJ whole genome shotgun (WGS) entry which is preliminary data.</text>
</comment>
<dbReference type="InterPro" id="IPR050764">
    <property type="entry name" value="CbbQ/NirQ/NorQ/GpvN"/>
</dbReference>
<dbReference type="SUPFAM" id="SSF52540">
    <property type="entry name" value="P-loop containing nucleoside triphosphate hydrolases"/>
    <property type="match status" value="1"/>
</dbReference>